<evidence type="ECO:0000259" key="1">
    <source>
        <dbReference type="Pfam" id="PF11867"/>
    </source>
</evidence>
<comment type="caution">
    <text evidence="2">The sequence shown here is derived from an EMBL/GenBank/DDBJ whole genome shotgun (WGS) entry which is preliminary data.</text>
</comment>
<feature type="domain" description="Type I restriction enzyme HindI endonuclease subunit-like C-terminal" evidence="1">
    <location>
        <begin position="129"/>
        <end position="244"/>
    </location>
</feature>
<protein>
    <submittedName>
        <fullName evidence="2">DUF3387 domain-containing protein</fullName>
    </submittedName>
</protein>
<reference evidence="2" key="1">
    <citation type="submission" date="2022-09" db="EMBL/GenBank/DDBJ databases">
        <title>Rhodovastum sp. nov. RN2-1 isolated from soil in Seongnam, South Korea.</title>
        <authorList>
            <person name="Le N.T."/>
        </authorList>
    </citation>
    <scope>NUCLEOTIDE SEQUENCE</scope>
    <source>
        <strain evidence="2">RN2-1</strain>
    </source>
</reference>
<name>A0AA41YPZ9_9PROT</name>
<evidence type="ECO:0000313" key="3">
    <source>
        <dbReference type="Proteomes" id="UP001165679"/>
    </source>
</evidence>
<dbReference type="Proteomes" id="UP001165679">
    <property type="component" value="Unassembled WGS sequence"/>
</dbReference>
<gene>
    <name evidence="2" type="ORF">OL599_23585</name>
</gene>
<reference evidence="2" key="2">
    <citation type="submission" date="2022-10" db="EMBL/GenBank/DDBJ databases">
        <authorList>
            <person name="Trinh H.N."/>
        </authorList>
    </citation>
    <scope>NUCLEOTIDE SEQUENCE</scope>
    <source>
        <strain evidence="2">RN2-1</strain>
    </source>
</reference>
<dbReference type="AlphaFoldDB" id="A0AA41YPZ9"/>
<sequence>MAEFGRDCALLAFADTRATAAVLPDDGAAPFLKRMAVVAQAVRNQFGPPDISALAAKVEALLDENILGVEITAPVREGDNTRGMTDLSKIDFGRLAELFLKAPKTPSSSCAPRPESPWRRQCARTPRGEKLEQLIDAYNAATADVAETFEKLKAFMRSIDEEQGRAAREGLSEEGLAIYDLLTRPEPKQTRAHDLEVRKVARDLLQRLHDKAAVFEWRRRQQTRSDVRWTIEQVLDALPQEPYPEELWKPKVDVCKSAPYGDPCKVNRINGLTRRSASGPHAE</sequence>
<proteinExistence type="predicted"/>
<dbReference type="RefSeq" id="WP_264716498.1">
    <property type="nucleotide sequence ID" value="NZ_JAPDNT010000040.1"/>
</dbReference>
<dbReference type="InterPro" id="IPR021810">
    <property type="entry name" value="T1RH-like_C"/>
</dbReference>
<evidence type="ECO:0000313" key="2">
    <source>
        <dbReference type="EMBL" id="MCW3477549.1"/>
    </source>
</evidence>
<organism evidence="2 3">
    <name type="scientific">Limobrevibacterium gyesilva</name>
    <dbReference type="NCBI Taxonomy" id="2991712"/>
    <lineage>
        <taxon>Bacteria</taxon>
        <taxon>Pseudomonadati</taxon>
        <taxon>Pseudomonadota</taxon>
        <taxon>Alphaproteobacteria</taxon>
        <taxon>Acetobacterales</taxon>
        <taxon>Acetobacteraceae</taxon>
        <taxon>Limobrevibacterium</taxon>
    </lineage>
</organism>
<dbReference type="Pfam" id="PF11867">
    <property type="entry name" value="T1RH-like_C"/>
    <property type="match status" value="1"/>
</dbReference>
<keyword evidence="3" id="KW-1185">Reference proteome</keyword>
<accession>A0AA41YPZ9</accession>
<dbReference type="EMBL" id="JAPDNT010000040">
    <property type="protein sequence ID" value="MCW3477549.1"/>
    <property type="molecule type" value="Genomic_DNA"/>
</dbReference>